<dbReference type="GO" id="GO:0005769">
    <property type="term" value="C:early endosome"/>
    <property type="evidence" value="ECO:0007669"/>
    <property type="project" value="TreeGrafter"/>
</dbReference>
<comment type="caution">
    <text evidence="1">The sequence shown here is derived from an EMBL/GenBank/DDBJ whole genome shotgun (WGS) entry which is preliminary data.</text>
</comment>
<reference evidence="1" key="1">
    <citation type="submission" date="2021-09" db="EMBL/GenBank/DDBJ databases">
        <title>The genome of Mauremys mutica provides insights into the evolution of semi-aquatic lifestyle.</title>
        <authorList>
            <person name="Gong S."/>
            <person name="Gao Y."/>
        </authorList>
    </citation>
    <scope>NUCLEOTIDE SEQUENCE</scope>
    <source>
        <strain evidence="1">MM-2020</strain>
        <tissue evidence="1">Muscle</tissue>
    </source>
</reference>
<dbReference type="PANTHER" id="PTHR16797:SF4">
    <property type="entry name" value="40-KDA HUNTINGTIN-ASSOCIATED PROTEIN"/>
    <property type="match status" value="1"/>
</dbReference>
<dbReference type="EMBL" id="JAHDVG010000488">
    <property type="protein sequence ID" value="KAH1165343.1"/>
    <property type="molecule type" value="Genomic_DNA"/>
</dbReference>
<dbReference type="Proteomes" id="UP000827986">
    <property type="component" value="Unassembled WGS sequence"/>
</dbReference>
<dbReference type="AlphaFoldDB" id="A0A9D4AP64"/>
<keyword evidence="2" id="KW-1185">Reference proteome</keyword>
<dbReference type="Gene3D" id="1.25.40.10">
    <property type="entry name" value="Tetratricopeptide repeat domain"/>
    <property type="match status" value="1"/>
</dbReference>
<dbReference type="PANTHER" id="PTHR16797">
    <property type="entry name" value="FACTOR VIII-ASSOCIATED GENE 1"/>
    <property type="match status" value="1"/>
</dbReference>
<name>A0A9D4AP64_9SAUR</name>
<organism evidence="1 2">
    <name type="scientific">Mauremys mutica</name>
    <name type="common">yellowpond turtle</name>
    <dbReference type="NCBI Taxonomy" id="74926"/>
    <lineage>
        <taxon>Eukaryota</taxon>
        <taxon>Metazoa</taxon>
        <taxon>Chordata</taxon>
        <taxon>Craniata</taxon>
        <taxon>Vertebrata</taxon>
        <taxon>Euteleostomi</taxon>
        <taxon>Archelosauria</taxon>
        <taxon>Testudinata</taxon>
        <taxon>Testudines</taxon>
        <taxon>Cryptodira</taxon>
        <taxon>Durocryptodira</taxon>
        <taxon>Testudinoidea</taxon>
        <taxon>Geoemydidae</taxon>
        <taxon>Geoemydinae</taxon>
        <taxon>Mauremys</taxon>
    </lineage>
</organism>
<gene>
    <name evidence="1" type="ORF">KIL84_022902</name>
</gene>
<sequence>MAMAMAAAGGSGPAGPGVLGAAGAGGGWDGDFLARYRLVSAKLRKRFLRKPNVSEAAEQFGVLARELRAQESLPYAAWCQLAVARCAQSLFHGPGEAQALTEAARLFLRQERDLQQRLSLSGGFAEHLQASHSCFAFAARLHLELGQPALAAGLCLELGSALRDMEQPGQAAPHFQRAAELLAAAELPLEALHCLGELASCLLLTRDYDGALAVLTQAQLLAQAGPSPPSGAFLEVLVRCEVSRVLLLLLLQPPLPKLLPEHAQTLEKYCWEAFESGSGAGQLPQAGYLPPGLFLLLQSTVMACQEKDLEALKVLQAELWPLLSPEQNHLLHLVLQEMISPSGQGA</sequence>
<evidence type="ECO:0000313" key="2">
    <source>
        <dbReference type="Proteomes" id="UP000827986"/>
    </source>
</evidence>
<dbReference type="InterPro" id="IPR011990">
    <property type="entry name" value="TPR-like_helical_dom_sf"/>
</dbReference>
<accession>A0A9D4AP64</accession>
<dbReference type="InterPro" id="IPR039494">
    <property type="entry name" value="F8A"/>
</dbReference>
<proteinExistence type="predicted"/>
<dbReference type="SUPFAM" id="SSF48452">
    <property type="entry name" value="TPR-like"/>
    <property type="match status" value="1"/>
</dbReference>
<dbReference type="OrthoDB" id="10249246at2759"/>
<evidence type="ECO:0008006" key="3">
    <source>
        <dbReference type="Google" id="ProtNLM"/>
    </source>
</evidence>
<dbReference type="GO" id="GO:0099518">
    <property type="term" value="P:vesicle cytoskeletal trafficking"/>
    <property type="evidence" value="ECO:0007669"/>
    <property type="project" value="TreeGrafter"/>
</dbReference>
<evidence type="ECO:0000313" key="1">
    <source>
        <dbReference type="EMBL" id="KAH1165343.1"/>
    </source>
</evidence>
<dbReference type="Pfam" id="PF14938">
    <property type="entry name" value="SNAP"/>
    <property type="match status" value="1"/>
</dbReference>
<protein>
    <recommendedName>
        <fullName evidence="3">Factor VIII intron 22 protein</fullName>
    </recommendedName>
</protein>